<dbReference type="SUPFAM" id="SSF53850">
    <property type="entry name" value="Periplasmic binding protein-like II"/>
    <property type="match status" value="1"/>
</dbReference>
<dbReference type="OrthoDB" id="9802127at2"/>
<evidence type="ECO:0000256" key="2">
    <source>
        <dbReference type="ARBA" id="ARBA00006099"/>
    </source>
</evidence>
<dbReference type="PANTHER" id="PTHR30368">
    <property type="entry name" value="SULFATE-BINDING PROTEIN"/>
    <property type="match status" value="1"/>
</dbReference>
<dbReference type="PANTHER" id="PTHR30368:SF2">
    <property type="entry name" value="SULFATE-BINDING PROTEIN"/>
    <property type="match status" value="1"/>
</dbReference>
<dbReference type="GO" id="GO:1902358">
    <property type="term" value="P:sulfate transmembrane transport"/>
    <property type="evidence" value="ECO:0007669"/>
    <property type="project" value="InterPro"/>
</dbReference>
<dbReference type="Gene3D" id="3.40.190.10">
    <property type="entry name" value="Periplasmic binding protein-like II"/>
    <property type="match status" value="2"/>
</dbReference>
<protein>
    <submittedName>
        <fullName evidence="7">Sulfate transporter subunit</fullName>
    </submittedName>
</protein>
<keyword evidence="3" id="KW-0813">Transport</keyword>
<gene>
    <name evidence="7" type="ORF">PBOR_02280</name>
</gene>
<dbReference type="CDD" id="cd01005">
    <property type="entry name" value="PBP2_CysP"/>
    <property type="match status" value="1"/>
</dbReference>
<dbReference type="Proteomes" id="UP000029518">
    <property type="component" value="Chromosome"/>
</dbReference>
<dbReference type="AlphaFoldDB" id="A0A089L9X1"/>
<evidence type="ECO:0000313" key="7">
    <source>
        <dbReference type="EMBL" id="AIQ55923.1"/>
    </source>
</evidence>
<sequence>MKKGIKKGLIAGFTLLLTAGLTACGNNNAGNSAGAATEAPAATEAAANTAATPEATKAPAKDPVELLNVSYDPTRELYENYNKAFAAYWEQETGQKVTIKQSHGGSGKQSRAVLDGLEADVVTLALGYDIDALQETGLIGADWQSKYEHNSSPYTSTIVFLVRKGNPKGIKDWPDLLKDDVEVITPNPKTSGGARWNYLAAWGYALDQNNNDEAKAQEFVQKLFKNVPVLDTGARGSTTTFVERGIGDVLIAWENEAYLSIKELGPDKFEIVNPSESILAEPPVAVVDKIVDKRGTREVADAYLKYLYTEEGQKIAAENYYRPTLESVKEQFKDQFPEIKLFTLADKFGTWKETQEKHFNDGGIFDKIYVPGS</sequence>
<dbReference type="RefSeq" id="WP_042210232.1">
    <property type="nucleotide sequence ID" value="NZ_CP009285.1"/>
</dbReference>
<dbReference type="Pfam" id="PF13531">
    <property type="entry name" value="SBP_bac_11"/>
    <property type="match status" value="1"/>
</dbReference>
<evidence type="ECO:0000256" key="1">
    <source>
        <dbReference type="ARBA" id="ARBA00004418"/>
    </source>
</evidence>
<evidence type="ECO:0000256" key="3">
    <source>
        <dbReference type="ARBA" id="ARBA00022448"/>
    </source>
</evidence>
<comment type="subcellular location">
    <subcellularLocation>
        <location evidence="1">Periplasm</location>
    </subcellularLocation>
</comment>
<reference evidence="7" key="1">
    <citation type="submission" date="2014-08" db="EMBL/GenBank/DDBJ databases">
        <title>Comparative genomics of the Paenibacillus odorifer group.</title>
        <authorList>
            <person name="den Bakker H.C."/>
            <person name="Tsai Y.-C.Y.-C."/>
            <person name="Martin N."/>
            <person name="Korlach J."/>
            <person name="Wiedmann M."/>
        </authorList>
    </citation>
    <scope>NUCLEOTIDE SEQUENCE [LARGE SCALE GENOMIC DNA]</scope>
    <source>
        <strain evidence="7">DSM 13188</strain>
    </source>
</reference>
<keyword evidence="4 6" id="KW-0732">Signal</keyword>
<dbReference type="GO" id="GO:0042597">
    <property type="term" value="C:periplasmic space"/>
    <property type="evidence" value="ECO:0007669"/>
    <property type="project" value="UniProtKB-SubCell"/>
</dbReference>
<feature type="signal peptide" evidence="6">
    <location>
        <begin position="1"/>
        <end position="23"/>
    </location>
</feature>
<evidence type="ECO:0000256" key="6">
    <source>
        <dbReference type="SAM" id="SignalP"/>
    </source>
</evidence>
<dbReference type="InterPro" id="IPR034408">
    <property type="entry name" value="Sulphate/thiosulphate_BS"/>
</dbReference>
<dbReference type="PROSITE" id="PS51257">
    <property type="entry name" value="PROKAR_LIPOPROTEIN"/>
    <property type="match status" value="1"/>
</dbReference>
<dbReference type="EMBL" id="CP009285">
    <property type="protein sequence ID" value="AIQ55923.1"/>
    <property type="molecule type" value="Genomic_DNA"/>
</dbReference>
<keyword evidence="8" id="KW-1185">Reference proteome</keyword>
<dbReference type="NCBIfam" id="NF008022">
    <property type="entry name" value="PRK10752.1"/>
    <property type="match status" value="1"/>
</dbReference>
<evidence type="ECO:0000313" key="8">
    <source>
        <dbReference type="Proteomes" id="UP000029518"/>
    </source>
</evidence>
<dbReference type="InterPro" id="IPR005669">
    <property type="entry name" value="Thiosulph/SO4-bd"/>
</dbReference>
<dbReference type="GO" id="GO:1901681">
    <property type="term" value="F:sulfur compound binding"/>
    <property type="evidence" value="ECO:0007669"/>
    <property type="project" value="InterPro"/>
</dbReference>
<dbReference type="GO" id="GO:0140104">
    <property type="term" value="F:molecular carrier activity"/>
    <property type="evidence" value="ECO:0007669"/>
    <property type="project" value="InterPro"/>
</dbReference>
<name>A0A089L9X1_PAEBO</name>
<keyword evidence="5" id="KW-0574">Periplasm</keyword>
<evidence type="ECO:0000256" key="4">
    <source>
        <dbReference type="ARBA" id="ARBA00022729"/>
    </source>
</evidence>
<dbReference type="NCBIfam" id="NF008106">
    <property type="entry name" value="PRK10852.1"/>
    <property type="match status" value="1"/>
</dbReference>
<feature type="chain" id="PRO_5039287512" evidence="6">
    <location>
        <begin position="24"/>
        <end position="373"/>
    </location>
</feature>
<dbReference type="KEGG" id="pbd:PBOR_02280"/>
<dbReference type="PROSITE" id="PS00757">
    <property type="entry name" value="PROK_SULFATE_BIND_2"/>
    <property type="match status" value="1"/>
</dbReference>
<dbReference type="NCBIfam" id="TIGR00971">
    <property type="entry name" value="3a0106s03"/>
    <property type="match status" value="1"/>
</dbReference>
<dbReference type="HOGENOM" id="CLU_055615_0_1_9"/>
<comment type="similarity">
    <text evidence="2">Belongs to the prokaryotic sulfate-binding protein family.</text>
</comment>
<accession>A0A089L9X1</accession>
<organism evidence="7 8">
    <name type="scientific">Paenibacillus borealis</name>
    <dbReference type="NCBI Taxonomy" id="160799"/>
    <lineage>
        <taxon>Bacteria</taxon>
        <taxon>Bacillati</taxon>
        <taxon>Bacillota</taxon>
        <taxon>Bacilli</taxon>
        <taxon>Bacillales</taxon>
        <taxon>Paenibacillaceae</taxon>
        <taxon>Paenibacillus</taxon>
    </lineage>
</organism>
<evidence type="ECO:0000256" key="5">
    <source>
        <dbReference type="ARBA" id="ARBA00022764"/>
    </source>
</evidence>
<proteinExistence type="inferred from homology"/>